<dbReference type="SUPFAM" id="SSF52540">
    <property type="entry name" value="P-loop containing nucleoside triphosphate hydrolases"/>
    <property type="match status" value="1"/>
</dbReference>
<dbReference type="Proteomes" id="UP000521379">
    <property type="component" value="Unassembled WGS sequence"/>
</dbReference>
<name>A0A846TR30_9MICC</name>
<dbReference type="Pfam" id="PF13175">
    <property type="entry name" value="AAA_15"/>
    <property type="match status" value="1"/>
</dbReference>
<evidence type="ECO:0000256" key="1">
    <source>
        <dbReference type="SAM" id="Coils"/>
    </source>
</evidence>
<proteinExistence type="predicted"/>
<sequence length="889" mass="96669">MKLHRIQVINFKGVTQQEIEFPSQGVTVLEGQNESGKSSVIQALDLLLEERHTAKTKATRAARPEGRDVGVSVEAELTLDGQRLLYRKRWWKEAGAELQFLAGPRSGHSLTGREAHDAVTELMNRSDPALWRALRLLQTGQHSQDFKASAGLRRALEAGGTAVDDDSAALTVLEAARLERSKYFTDTGKEKTETTALRRDHQDALIGHQSAQAALDTIARAVDSYDRAVAEATTARDTLARARQDLADAEATATAVHTLQAERQQAQQAHQHATSHAQGAAQDHQKRTRLVQEVQASQLQRDQLEASVAQRQLTTQASQDAAHHARSALTQARGELRLARTTDRDAQAAERRAADMSRLADLTAVVAQLDELQSEGAALATQQVTAITAEQVESLETAQRAVELAQSQLDAGSAQLTVSALAPGVQVEWDGTTTALDPDQSRQQPVTEPVTLELAHQLRIVVEPEDGLQQRQAKVRTAQDTLDSLLATTDVDSVQHAREALRLAQQHATHRESLDERKALILRGRTEHAVREETSALAAALEAAGATGVSASSAAGAAAESEHRPTADQLRAAVEAASAQLESAQDATARCEQALQQSEAQEHKDQLALTQVRTELANSEQVHTSALDRLSEARSMISDDDLVQARSEADQHLTEATANLERLNAAWTSSDADNVLQLARGSRTRVDNAQKRLDEARAQQSRAEGTLEGLNRDAVQREYDSTRTRVLTSAEELTTHLRRAAAAKLLADTLERHQAEAHRRYNAPFRRQLELLGQRVFGSTFQVELSDDLTVTRRHLHGTWLEVDALSTGAQEQLEVLVRLAIASLVDPEDGVPVVLDDTLGHTDPRRLISLAGALETVGSSAQVIVLTATPDRFGALSAAKTVRIQESP</sequence>
<feature type="region of interest" description="Disordered" evidence="2">
    <location>
        <begin position="315"/>
        <end position="353"/>
    </location>
</feature>
<dbReference type="InterPro" id="IPR027417">
    <property type="entry name" value="P-loop_NTPase"/>
</dbReference>
<evidence type="ECO:0000313" key="4">
    <source>
        <dbReference type="EMBL" id="NKE09269.1"/>
    </source>
</evidence>
<feature type="compositionally biased region" description="Low complexity" evidence="2">
    <location>
        <begin position="261"/>
        <end position="282"/>
    </location>
</feature>
<dbReference type="RefSeq" id="WP_157980520.1">
    <property type="nucleotide sequence ID" value="NZ_JAAVUN010000006.1"/>
</dbReference>
<feature type="coiled-coil region" evidence="1">
    <location>
        <begin position="567"/>
        <end position="604"/>
    </location>
</feature>
<evidence type="ECO:0000256" key="2">
    <source>
        <dbReference type="SAM" id="MobiDB-lite"/>
    </source>
</evidence>
<feature type="region of interest" description="Disordered" evidence="2">
    <location>
        <begin position="261"/>
        <end position="289"/>
    </location>
</feature>
<dbReference type="InterPro" id="IPR041685">
    <property type="entry name" value="AAA_GajA/Old/RecF-like"/>
</dbReference>
<evidence type="ECO:0000313" key="5">
    <source>
        <dbReference type="Proteomes" id="UP000521379"/>
    </source>
</evidence>
<accession>A0A846TR30</accession>
<feature type="coiled-coil region" evidence="1">
    <location>
        <begin position="646"/>
        <end position="713"/>
    </location>
</feature>
<gene>
    <name evidence="4" type="ORF">GTW58_04790</name>
</gene>
<comment type="caution">
    <text evidence="4">The sequence shown here is derived from an EMBL/GenBank/DDBJ whole genome shotgun (WGS) entry which is preliminary data.</text>
</comment>
<evidence type="ECO:0000259" key="3">
    <source>
        <dbReference type="Pfam" id="PF13175"/>
    </source>
</evidence>
<dbReference type="PANTHER" id="PTHR41259">
    <property type="entry name" value="DOUBLE-STRAND BREAK REPAIR RAD50 ATPASE, PUTATIVE-RELATED"/>
    <property type="match status" value="1"/>
</dbReference>
<feature type="domain" description="Endonuclease GajA/Old nuclease/RecF-like AAA" evidence="3">
    <location>
        <begin position="1"/>
        <end position="53"/>
    </location>
</feature>
<feature type="compositionally biased region" description="Basic and acidic residues" evidence="2">
    <location>
        <begin position="334"/>
        <end position="353"/>
    </location>
</feature>
<organism evidence="4 5">
    <name type="scientific">Kocuria subflava</name>
    <dbReference type="NCBI Taxonomy" id="1736139"/>
    <lineage>
        <taxon>Bacteria</taxon>
        <taxon>Bacillati</taxon>
        <taxon>Actinomycetota</taxon>
        <taxon>Actinomycetes</taxon>
        <taxon>Micrococcales</taxon>
        <taxon>Micrococcaceae</taxon>
        <taxon>Kocuria</taxon>
    </lineage>
</organism>
<keyword evidence="1" id="KW-0175">Coiled coil</keyword>
<keyword evidence="5" id="KW-1185">Reference proteome</keyword>
<dbReference type="AlphaFoldDB" id="A0A846TR30"/>
<dbReference type="Gene3D" id="3.40.50.300">
    <property type="entry name" value="P-loop containing nucleotide triphosphate hydrolases"/>
    <property type="match status" value="2"/>
</dbReference>
<protein>
    <submittedName>
        <fullName evidence="4">AAA family ATPase</fullName>
    </submittedName>
</protein>
<dbReference type="EMBL" id="JAAVUN010000006">
    <property type="protein sequence ID" value="NKE09269.1"/>
    <property type="molecule type" value="Genomic_DNA"/>
</dbReference>
<dbReference type="PANTHER" id="PTHR41259:SF1">
    <property type="entry name" value="DOUBLE-STRAND BREAK REPAIR RAD50 ATPASE, PUTATIVE-RELATED"/>
    <property type="match status" value="1"/>
</dbReference>
<reference evidence="4 5" key="1">
    <citation type="submission" date="2020-02" db="EMBL/GenBank/DDBJ databases">
        <authorList>
            <person name="Sun Q."/>
        </authorList>
    </citation>
    <scope>NUCLEOTIDE SEQUENCE [LARGE SCALE GENOMIC DNA]</scope>
    <source>
        <strain evidence="4 5">YIM 13062</strain>
    </source>
</reference>